<dbReference type="AlphaFoldDB" id="A0A6M8B8A8"/>
<organism evidence="2 3">
    <name type="scientific">Thermoleptolyngbya sichuanensis A183</name>
    <dbReference type="NCBI Taxonomy" id="2737172"/>
    <lineage>
        <taxon>Bacteria</taxon>
        <taxon>Bacillati</taxon>
        <taxon>Cyanobacteriota</taxon>
        <taxon>Cyanophyceae</taxon>
        <taxon>Oculatellales</taxon>
        <taxon>Oculatellaceae</taxon>
        <taxon>Thermoleptolyngbya</taxon>
        <taxon>Thermoleptolyngbya sichuanensis</taxon>
    </lineage>
</organism>
<sequence>MTLKPSQILQLLDARREQFTAFDRSAVQRLQSYWAALRQFSQLSDEGRSHLLAQYPGDDLGARPIESLAHAPQCVLPCQLQWDNREQSLAWARDRLLNVTTFAVDGSQIYPGKDLSIPVALVQIGWYENHHRPSGAYEKDVAVDLMTPQDLREGGKGDPVDRRVNMRRFQLETRRLTEYIQGRKEQLQNLSEKTLVFLDGSMVASFAEPFDEANQQFYVDCLLPLLHASEAQRVPLVAYIDTSYADDLVRMLRLLYDLEPADAIHDAQILNALMRWGDRTPLFLCERPGILSRYGHHRRRIAFTYLKTTRDTYPARLELPLWVVEAGLADTVIDWVRAEVIAGGGYPYAIETADQTAVLQVGDRQLFFRLLQEWADKQGLDLRFSRKMVSKARRR</sequence>
<dbReference type="KEGG" id="theu:HPC62_09495"/>
<name>A0A6M8B8A8_9CYAN</name>
<dbReference type="Proteomes" id="UP000505210">
    <property type="component" value="Chromosome"/>
</dbReference>
<dbReference type="Pfam" id="PF09376">
    <property type="entry name" value="NurA"/>
    <property type="match status" value="1"/>
</dbReference>
<reference evidence="2 3" key="1">
    <citation type="submission" date="2020-05" db="EMBL/GenBank/DDBJ databases">
        <title>Complete genome sequence of of a novel Thermoleptolyngbya strain isolated from hot springs of Ganzi, Sichuan China.</title>
        <authorList>
            <person name="Tang J."/>
            <person name="Daroch M."/>
            <person name="Li L."/>
            <person name="Waleron K."/>
            <person name="Waleron M."/>
            <person name="Waleron M."/>
        </authorList>
    </citation>
    <scope>NUCLEOTIDE SEQUENCE [LARGE SCALE GENOMIC DNA]</scope>
    <source>
        <strain evidence="2 3">PKUAC-SCTA183</strain>
    </source>
</reference>
<feature type="domain" description="NurA" evidence="1">
    <location>
        <begin position="99"/>
        <end position="359"/>
    </location>
</feature>
<evidence type="ECO:0000313" key="2">
    <source>
        <dbReference type="EMBL" id="QKD82382.1"/>
    </source>
</evidence>
<proteinExistence type="predicted"/>
<evidence type="ECO:0000313" key="3">
    <source>
        <dbReference type="Proteomes" id="UP000505210"/>
    </source>
</evidence>
<dbReference type="RefSeq" id="WP_172355135.1">
    <property type="nucleotide sequence ID" value="NZ_CP053661.1"/>
</dbReference>
<gene>
    <name evidence="2" type="ORF">HPC62_09495</name>
</gene>
<accession>A0A6M8B8A8</accession>
<keyword evidence="3" id="KW-1185">Reference proteome</keyword>
<dbReference type="InterPro" id="IPR018977">
    <property type="entry name" value="NurA_domain"/>
</dbReference>
<dbReference type="SMART" id="SM00933">
    <property type="entry name" value="NurA"/>
    <property type="match status" value="1"/>
</dbReference>
<evidence type="ECO:0000259" key="1">
    <source>
        <dbReference type="SMART" id="SM00933"/>
    </source>
</evidence>
<dbReference type="EMBL" id="CP053661">
    <property type="protein sequence ID" value="QKD82382.1"/>
    <property type="molecule type" value="Genomic_DNA"/>
</dbReference>
<protein>
    <submittedName>
        <fullName evidence="2">DNA double-strand break repair nuclease NurA</fullName>
    </submittedName>
</protein>